<evidence type="ECO:0000313" key="1">
    <source>
        <dbReference type="EMBL" id="EPX72297.1"/>
    </source>
</evidence>
<dbReference type="OrthoDB" id="6585699at2759"/>
<dbReference type="Proteomes" id="UP000016088">
    <property type="component" value="Unassembled WGS sequence"/>
</dbReference>
<organism evidence="1 2">
    <name type="scientific">Schizosaccharomyces octosporus (strain yFS286)</name>
    <name type="common">Fission yeast</name>
    <name type="synonym">Octosporomyces octosporus</name>
    <dbReference type="NCBI Taxonomy" id="483514"/>
    <lineage>
        <taxon>Eukaryota</taxon>
        <taxon>Fungi</taxon>
        <taxon>Dikarya</taxon>
        <taxon>Ascomycota</taxon>
        <taxon>Taphrinomycotina</taxon>
        <taxon>Schizosaccharomycetes</taxon>
        <taxon>Schizosaccharomycetales</taxon>
        <taxon>Schizosaccharomycetaceae</taxon>
        <taxon>Schizosaccharomyces</taxon>
    </lineage>
</organism>
<gene>
    <name evidence="1" type="ORF">SOCG_00063</name>
</gene>
<dbReference type="eggNOG" id="ENOG502QVRZ">
    <property type="taxonomic scope" value="Eukaryota"/>
</dbReference>
<dbReference type="InterPro" id="IPR007902">
    <property type="entry name" value="Chl4/mis15/CENP-N"/>
</dbReference>
<accession>S9PWB5</accession>
<protein>
    <submittedName>
        <fullName evidence="1">Kinetochore protein Mis15</fullName>
    </submittedName>
</protein>
<dbReference type="RefSeq" id="XP_013017937.1">
    <property type="nucleotide sequence ID" value="XM_013162483.1"/>
</dbReference>
<dbReference type="Gene3D" id="3.10.20.720">
    <property type="match status" value="1"/>
</dbReference>
<reference evidence="1 2" key="1">
    <citation type="journal article" date="2011" name="Science">
        <title>Comparative functional genomics of the fission yeasts.</title>
        <authorList>
            <person name="Rhind N."/>
            <person name="Chen Z."/>
            <person name="Yassour M."/>
            <person name="Thompson D.A."/>
            <person name="Haas B.J."/>
            <person name="Habib N."/>
            <person name="Wapinski I."/>
            <person name="Roy S."/>
            <person name="Lin M.F."/>
            <person name="Heiman D.I."/>
            <person name="Young S.K."/>
            <person name="Furuya K."/>
            <person name="Guo Y."/>
            <person name="Pidoux A."/>
            <person name="Chen H.M."/>
            <person name="Robbertse B."/>
            <person name="Goldberg J.M."/>
            <person name="Aoki K."/>
            <person name="Bayne E.H."/>
            <person name="Berlin A.M."/>
            <person name="Desjardins C.A."/>
            <person name="Dobbs E."/>
            <person name="Dukaj L."/>
            <person name="Fan L."/>
            <person name="FitzGerald M.G."/>
            <person name="French C."/>
            <person name="Gujja S."/>
            <person name="Hansen K."/>
            <person name="Keifenheim D."/>
            <person name="Levin J.Z."/>
            <person name="Mosher R.A."/>
            <person name="Mueller C.A."/>
            <person name="Pfiffner J."/>
            <person name="Priest M."/>
            <person name="Russ C."/>
            <person name="Smialowska A."/>
            <person name="Swoboda P."/>
            <person name="Sykes S.M."/>
            <person name="Vaughn M."/>
            <person name="Vengrova S."/>
            <person name="Yoder R."/>
            <person name="Zeng Q."/>
            <person name="Allshire R."/>
            <person name="Baulcombe D."/>
            <person name="Birren B.W."/>
            <person name="Brown W."/>
            <person name="Ekwall K."/>
            <person name="Kellis M."/>
            <person name="Leatherwood J."/>
            <person name="Levin H."/>
            <person name="Margalit H."/>
            <person name="Martienssen R."/>
            <person name="Nieduszynski C.A."/>
            <person name="Spatafora J.W."/>
            <person name="Friedman N."/>
            <person name="Dalgaard J.Z."/>
            <person name="Baumann P."/>
            <person name="Niki H."/>
            <person name="Regev A."/>
            <person name="Nusbaum C."/>
        </authorList>
    </citation>
    <scope>NUCLEOTIDE SEQUENCE [LARGE SCALE GENOMIC DNA]</scope>
    <source>
        <strain evidence="2">yFS286</strain>
    </source>
</reference>
<dbReference type="GeneID" id="25029047"/>
<dbReference type="AlphaFoldDB" id="S9PWB5"/>
<dbReference type="Pfam" id="PF05238">
    <property type="entry name" value="CENP-N"/>
    <property type="match status" value="1"/>
</dbReference>
<dbReference type="HOGENOM" id="CLU_714015_0_0_1"/>
<proteinExistence type="predicted"/>
<evidence type="ECO:0000313" key="2">
    <source>
        <dbReference type="Proteomes" id="UP000016088"/>
    </source>
</evidence>
<dbReference type="GO" id="GO:0034080">
    <property type="term" value="P:CENP-A containing chromatin assembly"/>
    <property type="evidence" value="ECO:0007669"/>
    <property type="project" value="InterPro"/>
</dbReference>
<sequence>MGSTTELPNKTILKNGSRIQTLLNRLPKEFLIKNCLHWIQSHTYPPNATADGVDDELPMEDWNPLQFYLDPPKSMLKRAIAYRMINLDWRNGFSLGQIAHLELAAIAEGIFSFRWTASKVFHQHERSLFSNPSLVLHMLKLELQALFIYHTYMLQHPTLPIWLMRIQLHESSKPSSLHLLPSSRRVLYLGIVKNSDVVLHNIFLKNDVCHRLFLQCLTRVVDRLQTASFLQPLEITGKSLESLYQILGSHRKTNALGAWQIYGNNEIDSSPLDLRPTNLAAKYFYPKQLVSKTLSETDRKIATQNRFGDLSNQALDRVIISLNHDYLDDEEEGLRNASVRGKPLSTSDVHRPVLTLQFRGQHVFQGIKELCEEGAMDPITMPSYLTGESGKSMLYVYDGLEQNKPTIQGFQETS</sequence>
<dbReference type="OMA" id="HPASLRW"/>
<dbReference type="VEuPathDB" id="FungiDB:SOCG_00063"/>
<dbReference type="EMBL" id="KE503207">
    <property type="protein sequence ID" value="EPX72297.1"/>
    <property type="molecule type" value="Genomic_DNA"/>
</dbReference>
<dbReference type="GO" id="GO:0007059">
    <property type="term" value="P:chromosome segregation"/>
    <property type="evidence" value="ECO:0007669"/>
    <property type="project" value="InterPro"/>
</dbReference>
<name>S9PWB5_SCHOY</name>
<keyword evidence="2" id="KW-1185">Reference proteome</keyword>